<dbReference type="eggNOG" id="COG5433">
    <property type="taxonomic scope" value="Bacteria"/>
</dbReference>
<dbReference type="AlphaFoldDB" id="A0A094IKP5"/>
<dbReference type="InterPro" id="IPR047647">
    <property type="entry name" value="ISAs1_transpos"/>
</dbReference>
<comment type="caution">
    <text evidence="3">The sequence shown here is derived from an EMBL/GenBank/DDBJ whole genome shotgun (WGS) entry which is preliminary data.</text>
</comment>
<dbReference type="Proteomes" id="UP000053718">
    <property type="component" value="Unassembled WGS sequence"/>
</dbReference>
<name>A0A094IKP5_9GAMM</name>
<dbReference type="InterPro" id="IPR032806">
    <property type="entry name" value="YbfD_N"/>
</dbReference>
<sequence length="373" mass="41713">MYIEAFTTHFGELSDTRQSAKVTYPLEDILFITLCGVVAGAEGWSEIRDYADGHIDWFQQDGYLRDGVPVDDTIARIISRIDPEQFRACFINWMQAVHESTEGQLIAIDGKTLRSSYQRGDRQSTIHMVNAFSCANKVVLGQVKTSEKSNEITAIPELIQLLDVQSTLVSIDAMGCQTSIAEQIVEQGGDYLFTLKSNQGKLCKAVEDAFAKIRRAPLGGLTFEQKRGRIEARTYHVLGAEEVSKAFPQWPELKTIGMSMSFRQQQGKAPELTYRYPISSASLSEKQLAEAVRSHWAVENSLHWVLDVSMGEDDCQIHQNHGAENWSTLRHLALNMLRAEPSKGSIPAKQKRAWMKASYLEAVLTAGFSSMVD</sequence>
<protein>
    <submittedName>
        <fullName evidence="3">Transposase</fullName>
    </submittedName>
</protein>
<keyword evidence="4" id="KW-1185">Reference proteome</keyword>
<dbReference type="PANTHER" id="PTHR30298">
    <property type="entry name" value="H REPEAT-ASSOCIATED PREDICTED TRANSPOSASE"/>
    <property type="match status" value="1"/>
</dbReference>
<dbReference type="InterPro" id="IPR002559">
    <property type="entry name" value="Transposase_11"/>
</dbReference>
<gene>
    <name evidence="3" type="ORF">IDAT_13030</name>
</gene>
<accession>A0A094IKP5</accession>
<dbReference type="OrthoDB" id="6648013at2"/>
<dbReference type="GO" id="GO:0006313">
    <property type="term" value="P:DNA transposition"/>
    <property type="evidence" value="ECO:0007669"/>
    <property type="project" value="InterPro"/>
</dbReference>
<dbReference type="Pfam" id="PF13808">
    <property type="entry name" value="DDE_Tnp_1_assoc"/>
    <property type="match status" value="1"/>
</dbReference>
<dbReference type="GO" id="GO:0003677">
    <property type="term" value="F:DNA binding"/>
    <property type="evidence" value="ECO:0007669"/>
    <property type="project" value="InterPro"/>
</dbReference>
<evidence type="ECO:0000259" key="2">
    <source>
        <dbReference type="Pfam" id="PF13808"/>
    </source>
</evidence>
<dbReference type="EMBL" id="JPIN01000045">
    <property type="protein sequence ID" value="KFZ27747.1"/>
    <property type="molecule type" value="Genomic_DNA"/>
</dbReference>
<dbReference type="InterPro" id="IPR051698">
    <property type="entry name" value="Transposase_11-like"/>
</dbReference>
<reference evidence="3 4" key="1">
    <citation type="submission" date="2014-06" db="EMBL/GenBank/DDBJ databases">
        <title>Draft genome sequence of Idiomarina sp. MCCC 1A10513.</title>
        <authorList>
            <person name="Du J."/>
            <person name="Lai Q."/>
            <person name="Shao Z."/>
        </authorList>
    </citation>
    <scope>NUCLEOTIDE SEQUENCE [LARGE SCALE GENOMIC DNA]</scope>
    <source>
        <strain evidence="3 4">MCCC 1A10513</strain>
    </source>
</reference>
<feature type="domain" description="H repeat-associated protein N-terminal" evidence="2">
    <location>
        <begin position="8"/>
        <end position="94"/>
    </location>
</feature>
<feature type="domain" description="Transposase IS4-like" evidence="1">
    <location>
        <begin position="103"/>
        <end position="336"/>
    </location>
</feature>
<organism evidence="3 4">
    <name type="scientific">Pseudidiomarina atlantica</name>
    <dbReference type="NCBI Taxonomy" id="1517416"/>
    <lineage>
        <taxon>Bacteria</taxon>
        <taxon>Pseudomonadati</taxon>
        <taxon>Pseudomonadota</taxon>
        <taxon>Gammaproteobacteria</taxon>
        <taxon>Alteromonadales</taxon>
        <taxon>Idiomarinaceae</taxon>
        <taxon>Pseudidiomarina</taxon>
    </lineage>
</organism>
<evidence type="ECO:0000259" key="1">
    <source>
        <dbReference type="Pfam" id="PF01609"/>
    </source>
</evidence>
<dbReference type="NCBIfam" id="NF033564">
    <property type="entry name" value="transpos_ISAs1"/>
    <property type="match status" value="1"/>
</dbReference>
<proteinExistence type="predicted"/>
<dbReference type="RefSeq" id="WP_034734485.1">
    <property type="nucleotide sequence ID" value="NZ_JPIN01000045.1"/>
</dbReference>
<dbReference type="Pfam" id="PF01609">
    <property type="entry name" value="DDE_Tnp_1"/>
    <property type="match status" value="1"/>
</dbReference>
<dbReference type="GO" id="GO:0004803">
    <property type="term" value="F:transposase activity"/>
    <property type="evidence" value="ECO:0007669"/>
    <property type="project" value="InterPro"/>
</dbReference>
<evidence type="ECO:0000313" key="3">
    <source>
        <dbReference type="EMBL" id="KFZ27747.1"/>
    </source>
</evidence>
<dbReference type="PANTHER" id="PTHR30298:SF0">
    <property type="entry name" value="PROTEIN YBFL-RELATED"/>
    <property type="match status" value="1"/>
</dbReference>
<evidence type="ECO:0000313" key="4">
    <source>
        <dbReference type="Proteomes" id="UP000053718"/>
    </source>
</evidence>